<keyword evidence="3" id="KW-1185">Reference proteome</keyword>
<dbReference type="InterPro" id="IPR055902">
    <property type="entry name" value="DUF7479"/>
</dbReference>
<dbReference type="Proteomes" id="UP000216052">
    <property type="component" value="Chromosome"/>
</dbReference>
<reference evidence="2" key="1">
    <citation type="submission" date="2024-05" db="EMBL/GenBank/DDBJ databases">
        <title>Isolation and characterization of Sporomusa carbonis sp. nov., a carboxydotrophic hydrogenogen in the genus of Sporomusa isolated from a charcoal burning pile.</title>
        <authorList>
            <person name="Boeer T."/>
            <person name="Rosenbaum F."/>
            <person name="Eysell L."/>
            <person name="Mueller V."/>
            <person name="Daniel R."/>
            <person name="Poehlein A."/>
        </authorList>
    </citation>
    <scope>NUCLEOTIDE SEQUENCE [LARGE SCALE GENOMIC DNA]</scope>
    <source>
        <strain evidence="2">DSM 3132</strain>
    </source>
</reference>
<sequence>MTPTKTKPALVCLKCNVALEPRKASFNYLGFTFNTELPRCPVCGQVFLSEELVKGKVAEVEMSLEDK</sequence>
<dbReference type="RefSeq" id="WP_093794569.1">
    <property type="nucleotide sequence ID" value="NZ_CP155571.1"/>
</dbReference>
<organism evidence="2 3">
    <name type="scientific">Sporomusa acidovorans (strain ATCC 49682 / DSM 3132 / Mol)</name>
    <dbReference type="NCBI Taxonomy" id="1123286"/>
    <lineage>
        <taxon>Bacteria</taxon>
        <taxon>Bacillati</taxon>
        <taxon>Bacillota</taxon>
        <taxon>Negativicutes</taxon>
        <taxon>Selenomonadales</taxon>
        <taxon>Sporomusaceae</taxon>
        <taxon>Sporomusa</taxon>
    </lineage>
</organism>
<dbReference type="NCBIfam" id="NF045645">
    <property type="entry name" value="DVU_1557_fam"/>
    <property type="match status" value="1"/>
</dbReference>
<name>A0ABZ3J0N8_SPOA4</name>
<accession>A0ABZ3J0N8</accession>
<proteinExistence type="predicted"/>
<dbReference type="Pfam" id="PF24292">
    <property type="entry name" value="DUF7479"/>
    <property type="match status" value="1"/>
</dbReference>
<dbReference type="InterPro" id="IPR054656">
    <property type="entry name" value="DVU_1557-like"/>
</dbReference>
<feature type="domain" description="DUF7479" evidence="1">
    <location>
        <begin position="10"/>
        <end position="67"/>
    </location>
</feature>
<dbReference type="EMBL" id="CP155571">
    <property type="protein sequence ID" value="XFO71691.1"/>
    <property type="molecule type" value="Genomic_DNA"/>
</dbReference>
<evidence type="ECO:0000313" key="3">
    <source>
        <dbReference type="Proteomes" id="UP000216052"/>
    </source>
</evidence>
<evidence type="ECO:0000259" key="1">
    <source>
        <dbReference type="Pfam" id="PF24292"/>
    </source>
</evidence>
<evidence type="ECO:0000313" key="2">
    <source>
        <dbReference type="EMBL" id="XFO71691.1"/>
    </source>
</evidence>
<gene>
    <name evidence="2" type="ORF">SPACI_017250</name>
</gene>
<protein>
    <recommendedName>
        <fullName evidence="1">DUF7479 domain-containing protein</fullName>
    </recommendedName>
</protein>